<evidence type="ECO:0000256" key="5">
    <source>
        <dbReference type="SAM" id="Phobius"/>
    </source>
</evidence>
<reference evidence="8" key="1">
    <citation type="submission" date="2022-11" db="UniProtKB">
        <authorList>
            <consortium name="WormBaseParasite"/>
        </authorList>
    </citation>
    <scope>IDENTIFICATION</scope>
</reference>
<feature type="transmembrane region" description="Helical" evidence="5">
    <location>
        <begin position="12"/>
        <end position="35"/>
    </location>
</feature>
<accession>A0A915IL25</accession>
<organism evidence="7 8">
    <name type="scientific">Romanomermis culicivorax</name>
    <name type="common">Nematode worm</name>
    <dbReference type="NCBI Taxonomy" id="13658"/>
    <lineage>
        <taxon>Eukaryota</taxon>
        <taxon>Metazoa</taxon>
        <taxon>Ecdysozoa</taxon>
        <taxon>Nematoda</taxon>
        <taxon>Enoplea</taxon>
        <taxon>Dorylaimia</taxon>
        <taxon>Mermithida</taxon>
        <taxon>Mermithoidea</taxon>
        <taxon>Mermithidae</taxon>
        <taxon>Romanomermis</taxon>
    </lineage>
</organism>
<feature type="transmembrane region" description="Helical" evidence="5">
    <location>
        <begin position="145"/>
        <end position="165"/>
    </location>
</feature>
<name>A0A915IL25_ROMCU</name>
<keyword evidence="4 5" id="KW-0472">Membrane</keyword>
<keyword evidence="2 5" id="KW-0812">Transmembrane</keyword>
<dbReference type="AlphaFoldDB" id="A0A915IL25"/>
<dbReference type="PROSITE" id="PS50262">
    <property type="entry name" value="G_PROTEIN_RECEP_F1_2"/>
    <property type="match status" value="1"/>
</dbReference>
<feature type="transmembrane region" description="Helical" evidence="5">
    <location>
        <begin position="98"/>
        <end position="115"/>
    </location>
</feature>
<comment type="subcellular location">
    <subcellularLocation>
        <location evidence="1">Membrane</location>
    </subcellularLocation>
</comment>
<evidence type="ECO:0000313" key="8">
    <source>
        <dbReference type="WBParaSite" id="nRc.2.0.1.t14520-RA"/>
    </source>
</evidence>
<dbReference type="Proteomes" id="UP000887565">
    <property type="component" value="Unplaced"/>
</dbReference>
<evidence type="ECO:0000313" key="7">
    <source>
        <dbReference type="Proteomes" id="UP000887565"/>
    </source>
</evidence>
<dbReference type="GO" id="GO:0016020">
    <property type="term" value="C:membrane"/>
    <property type="evidence" value="ECO:0007669"/>
    <property type="project" value="UniProtKB-SubCell"/>
</dbReference>
<dbReference type="InterPro" id="IPR019424">
    <property type="entry name" value="7TM_GPCR_Srsx"/>
</dbReference>
<dbReference type="Pfam" id="PF10320">
    <property type="entry name" value="7TM_GPCR_Srsx"/>
    <property type="match status" value="1"/>
</dbReference>
<protein>
    <submittedName>
        <fullName evidence="8">G-protein coupled receptors family 1 profile domain-containing protein</fullName>
    </submittedName>
</protein>
<dbReference type="InterPro" id="IPR017452">
    <property type="entry name" value="GPCR_Rhodpsn_7TM"/>
</dbReference>
<dbReference type="PANTHER" id="PTHR23360">
    <property type="entry name" value="G-PROTEIN COUPLED RECEPTORS FAMILY 1 PROFILE DOMAIN-CONTAINING PROTEIN-RELATED"/>
    <property type="match status" value="1"/>
</dbReference>
<dbReference type="PANTHER" id="PTHR23360:SF5">
    <property type="entry name" value="G-PROTEIN COUPLED RECEPTORS FAMILY 1 PROFILE DOMAIN-CONTAINING PROTEIN"/>
    <property type="match status" value="1"/>
</dbReference>
<dbReference type="SUPFAM" id="SSF81321">
    <property type="entry name" value="Family A G protein-coupled receptor-like"/>
    <property type="match status" value="1"/>
</dbReference>
<dbReference type="Gene3D" id="1.20.1070.10">
    <property type="entry name" value="Rhodopsin 7-helix transmembrane proteins"/>
    <property type="match status" value="1"/>
</dbReference>
<keyword evidence="7" id="KW-1185">Reference proteome</keyword>
<evidence type="ECO:0000256" key="2">
    <source>
        <dbReference type="ARBA" id="ARBA00022692"/>
    </source>
</evidence>
<dbReference type="WBParaSite" id="nRc.2.0.1.t14520-RA">
    <property type="protein sequence ID" value="nRc.2.0.1.t14520-RA"/>
    <property type="gene ID" value="nRc.2.0.1.g14520"/>
</dbReference>
<feature type="domain" description="G-protein coupled receptors family 1 profile" evidence="6">
    <location>
        <begin position="1"/>
        <end position="200"/>
    </location>
</feature>
<proteinExistence type="predicted"/>
<keyword evidence="3 5" id="KW-1133">Transmembrane helix</keyword>
<evidence type="ECO:0000256" key="4">
    <source>
        <dbReference type="ARBA" id="ARBA00023136"/>
    </source>
</evidence>
<evidence type="ECO:0000256" key="3">
    <source>
        <dbReference type="ARBA" id="ARBA00022989"/>
    </source>
</evidence>
<evidence type="ECO:0000259" key="6">
    <source>
        <dbReference type="PROSITE" id="PS50262"/>
    </source>
</evidence>
<feature type="transmembrane region" description="Helical" evidence="5">
    <location>
        <begin position="55"/>
        <end position="77"/>
    </location>
</feature>
<dbReference type="InterPro" id="IPR047130">
    <property type="entry name" value="7TM_GPCR_Srsx_nematod"/>
</dbReference>
<evidence type="ECO:0000256" key="1">
    <source>
        <dbReference type="ARBA" id="ARBA00004370"/>
    </source>
</evidence>
<sequence length="200" mass="23167">MVKWKSLRSTSLIILCMAMASEIFTALLDFALQSVHLYTYSNHINEMEWNPRTCFNIFGAQIFTLSLSEISSLMVSVDRLYLFVAPIHYKQKHLACRYFMVTVPLIAAFTLYLPFQMVNIQYTNNGFCASINLTYEPDTLKLCQLILVTVNIVMVFNYVLILIILKFKYKKSSVNPLSTLNDESKNHFSGRTRYLKPIFL</sequence>